<dbReference type="InterPro" id="IPR043129">
    <property type="entry name" value="ATPase_NBD"/>
</dbReference>
<dbReference type="RefSeq" id="WP_101266267.1">
    <property type="nucleotide sequence ID" value="NZ_NWTK01000006.1"/>
</dbReference>
<dbReference type="InterPro" id="IPR018484">
    <property type="entry name" value="FGGY_N"/>
</dbReference>
<dbReference type="OrthoDB" id="9805576at2"/>
<feature type="domain" description="Carbohydrate kinase FGGY C-terminal" evidence="4">
    <location>
        <begin position="271"/>
        <end position="463"/>
    </location>
</feature>
<keyword evidence="1" id="KW-0808">Transferase</keyword>
<evidence type="ECO:0000259" key="4">
    <source>
        <dbReference type="Pfam" id="PF02782"/>
    </source>
</evidence>
<evidence type="ECO:0000256" key="2">
    <source>
        <dbReference type="ARBA" id="ARBA00022777"/>
    </source>
</evidence>
<dbReference type="InterPro" id="IPR018485">
    <property type="entry name" value="FGGY_C"/>
</dbReference>
<evidence type="ECO:0000256" key="1">
    <source>
        <dbReference type="ARBA" id="ARBA00022679"/>
    </source>
</evidence>
<name>A0A2N3KTU9_9PROT</name>
<dbReference type="Pfam" id="PF02782">
    <property type="entry name" value="FGGY_C"/>
    <property type="match status" value="1"/>
</dbReference>
<reference evidence="5 6" key="1">
    <citation type="submission" date="2017-09" db="EMBL/GenBank/DDBJ databases">
        <title>Biodiversity and function of Thalassospira species in the particle-attached aromatic-hydrocarbon-degrading consortia from the surface seawater of the South China Sea.</title>
        <authorList>
            <person name="Dong C."/>
            <person name="Liu R."/>
            <person name="Shao Z."/>
        </authorList>
    </citation>
    <scope>NUCLEOTIDE SEQUENCE [LARGE SCALE GENOMIC DNA]</scope>
    <source>
        <strain evidence="5 6">CSC1P2</strain>
    </source>
</reference>
<dbReference type="GO" id="GO:0019321">
    <property type="term" value="P:pentose metabolic process"/>
    <property type="evidence" value="ECO:0007669"/>
    <property type="project" value="TreeGrafter"/>
</dbReference>
<dbReference type="PIRSF" id="PIRSF000538">
    <property type="entry name" value="GlpK"/>
    <property type="match status" value="1"/>
</dbReference>
<accession>A0A2N3KTU9</accession>
<sequence>MASFIIGLDYGTESARGVLIDATSGTITASHTHAYRHGVMTDALPDGTRLPQSWALQHAPDYTEACLAILTALGKGRDIAGIGIGFTASTPLPVTQDGTPLSSILPGEKHAYVKLWKHGAAQPWADRINAGGGDFLKPFGGKLSGEWLIAKAAQIADEAPDIWAKADKFIEAGDWLVWQLTGQECRSLGLATYKAQYDRESGQYPDHLVNGLDTRLSTPHRVGTSAGRLCREWCEKTGTLNQPDIAVAVIDSHVVLPAVGGVTSGCFVGALGTSAVYLYLNQAARDLPPGIEGMGFDGSMRDLWCFEAGQAGFGDTLAWFVKTFPLAHDRNDLAENFRLYNQLASEMAPGSNHLVALDWWNGNRVPHASSALAGVLMGLRTNSTAAGIYRALLESLCYGARSVLELFLAGNFPINRVVMTSGLAQNNPLLVQMMADILKYPIEVPEIDHATAVGAAIHGAVAAGLVDDYSQGTKRFGARTSRTIIPNADHSAVYDRLFAQYQAMAANPALHQALQQIDDISRHIPA</sequence>
<dbReference type="AlphaFoldDB" id="A0A2N3KTU9"/>
<evidence type="ECO:0000313" key="6">
    <source>
        <dbReference type="Proteomes" id="UP000233597"/>
    </source>
</evidence>
<dbReference type="InterPro" id="IPR000577">
    <property type="entry name" value="Carb_kinase_FGGY"/>
</dbReference>
<dbReference type="PANTHER" id="PTHR43435">
    <property type="entry name" value="RIBULOKINASE"/>
    <property type="match status" value="1"/>
</dbReference>
<proteinExistence type="predicted"/>
<keyword evidence="2 5" id="KW-0418">Kinase</keyword>
<feature type="domain" description="Carbohydrate kinase FGGY N-terminal" evidence="3">
    <location>
        <begin position="5"/>
        <end position="214"/>
    </location>
</feature>
<dbReference type="SUPFAM" id="SSF53067">
    <property type="entry name" value="Actin-like ATPase domain"/>
    <property type="match status" value="2"/>
</dbReference>
<dbReference type="GO" id="GO:0005737">
    <property type="term" value="C:cytoplasm"/>
    <property type="evidence" value="ECO:0007669"/>
    <property type="project" value="TreeGrafter"/>
</dbReference>
<dbReference type="Gene3D" id="3.30.420.40">
    <property type="match status" value="2"/>
</dbReference>
<protein>
    <submittedName>
        <fullName evidence="5">Carbohydrate kinase</fullName>
    </submittedName>
</protein>
<evidence type="ECO:0000313" key="5">
    <source>
        <dbReference type="EMBL" id="PKR53978.1"/>
    </source>
</evidence>
<dbReference type="PANTHER" id="PTHR43435:SF4">
    <property type="entry name" value="FGGY CARBOHYDRATE KINASE DOMAIN-CONTAINING PROTEIN"/>
    <property type="match status" value="1"/>
</dbReference>
<dbReference type="Proteomes" id="UP000233597">
    <property type="component" value="Unassembled WGS sequence"/>
</dbReference>
<dbReference type="Pfam" id="PF00370">
    <property type="entry name" value="FGGY_N"/>
    <property type="match status" value="1"/>
</dbReference>
<dbReference type="EMBL" id="NWTK01000006">
    <property type="protein sequence ID" value="PKR53978.1"/>
    <property type="molecule type" value="Genomic_DNA"/>
</dbReference>
<gene>
    <name evidence="5" type="ORF">COO20_10425</name>
</gene>
<dbReference type="GO" id="GO:0019150">
    <property type="term" value="F:D-ribulokinase activity"/>
    <property type="evidence" value="ECO:0007669"/>
    <property type="project" value="TreeGrafter"/>
</dbReference>
<evidence type="ECO:0000259" key="3">
    <source>
        <dbReference type="Pfam" id="PF00370"/>
    </source>
</evidence>
<comment type="caution">
    <text evidence="5">The sequence shown here is derived from an EMBL/GenBank/DDBJ whole genome shotgun (WGS) entry which is preliminary data.</text>
</comment>
<organism evidence="5 6">
    <name type="scientific">Thalassospira marina</name>
    <dbReference type="NCBI Taxonomy" id="2048283"/>
    <lineage>
        <taxon>Bacteria</taxon>
        <taxon>Pseudomonadati</taxon>
        <taxon>Pseudomonadota</taxon>
        <taxon>Alphaproteobacteria</taxon>
        <taxon>Rhodospirillales</taxon>
        <taxon>Thalassospiraceae</taxon>
        <taxon>Thalassospira</taxon>
    </lineage>
</organism>